<proteinExistence type="predicted"/>
<evidence type="ECO:0000256" key="3">
    <source>
        <dbReference type="ARBA" id="ARBA00023242"/>
    </source>
</evidence>
<dbReference type="SMART" id="SM00320">
    <property type="entry name" value="WD40"/>
    <property type="match status" value="5"/>
</dbReference>
<dbReference type="SUPFAM" id="SSF50978">
    <property type="entry name" value="WD40 repeat-like"/>
    <property type="match status" value="1"/>
</dbReference>
<dbReference type="GO" id="GO:0006383">
    <property type="term" value="P:transcription by RNA polymerase III"/>
    <property type="evidence" value="ECO:0007669"/>
    <property type="project" value="TreeGrafter"/>
</dbReference>
<dbReference type="PANTHER" id="PTHR15052:SF2">
    <property type="entry name" value="GENERAL TRANSCRIPTION FACTOR 3C POLYPEPTIDE 2"/>
    <property type="match status" value="1"/>
</dbReference>
<evidence type="ECO:0000313" key="4">
    <source>
        <dbReference type="EMBL" id="KAK4526888.1"/>
    </source>
</evidence>
<keyword evidence="5" id="KW-1185">Reference proteome</keyword>
<organism evidence="4 5">
    <name type="scientific">Galdieria yellowstonensis</name>
    <dbReference type="NCBI Taxonomy" id="3028027"/>
    <lineage>
        <taxon>Eukaryota</taxon>
        <taxon>Rhodophyta</taxon>
        <taxon>Bangiophyceae</taxon>
        <taxon>Galdieriales</taxon>
        <taxon>Galdieriaceae</taxon>
        <taxon>Galdieria</taxon>
    </lineage>
</organism>
<dbReference type="PANTHER" id="PTHR15052">
    <property type="entry name" value="RNA POLYMERASE III TRANSCRIPTION INITIATION FACTOR COMPLEX SUBUNIT"/>
    <property type="match status" value="1"/>
</dbReference>
<evidence type="ECO:0008006" key="6">
    <source>
        <dbReference type="Google" id="ProtNLM"/>
    </source>
</evidence>
<dbReference type="Gene3D" id="2.130.10.10">
    <property type="entry name" value="YVTN repeat-like/Quinoprotein amine dehydrogenase"/>
    <property type="match status" value="1"/>
</dbReference>
<comment type="caution">
    <text evidence="4">The sequence shown here is derived from an EMBL/GenBank/DDBJ whole genome shotgun (WGS) entry which is preliminary data.</text>
</comment>
<gene>
    <name evidence="4" type="ORF">GAYE_SCF29G4806</name>
</gene>
<dbReference type="InterPro" id="IPR001680">
    <property type="entry name" value="WD40_rpt"/>
</dbReference>
<evidence type="ECO:0000256" key="1">
    <source>
        <dbReference type="ARBA" id="ARBA00004123"/>
    </source>
</evidence>
<accession>A0AAV9II18</accession>
<dbReference type="InterPro" id="IPR036322">
    <property type="entry name" value="WD40_repeat_dom_sf"/>
</dbReference>
<sequence length="560" mass="63359">MVTTRSSGIKPTTSVFLENVSWKRTGKRKKPTTSKEHVEPLPSLLQDVQLYTQGLEEKAPSLLLSPQQTKVSLSLWDAFEISNVASFSSSESEDLSKLYLCYTGGEVWACDTLRVHSKLYLALSAYRKDSLLHSIYEKYSNPGLIQVWELDICNFDKPVCILCIGHQGDFCRQLRWLPVGESVQNNNQSILGFLLGCFGDGTLKVLRVKYDAGWKQKHPDLPIFVPSDVIFSFSCPSNANLVVTECSPDGRWIIGGDTKGTLHLWNIKESQNNAFIDQQQSNHIYYQSFPAHQVTIRSLATPRTLSESSCIHFSSKNSSVAANELVASGSMDGCVRIWMLHYPYRPLLEYRLGQSWIYQLEWHSTKELVAALDDGSVRLLPIEDAEKSTRVLALHQGACWCVSVSESRNKPYLSISSGGENGEWIYINDSYLTYRKSKKHSCHPRRLAKLEVYSDKLDEKGNEKKTSSVSMDDNPIRYSLSTFICPHNHNIPETAQYMQRPLSNCVFFPPSIAFHRVFHHFLAKEEDLQDTQSYPMILGATFGNGWLLIGAMSSWLVEQL</sequence>
<keyword evidence="3" id="KW-0539">Nucleus</keyword>
<dbReference type="AlphaFoldDB" id="A0AAV9II18"/>
<dbReference type="InterPro" id="IPR015943">
    <property type="entry name" value="WD40/YVTN_repeat-like_dom_sf"/>
</dbReference>
<keyword evidence="2" id="KW-0804">Transcription</keyword>
<comment type="subcellular location">
    <subcellularLocation>
        <location evidence="1">Nucleus</location>
    </subcellularLocation>
</comment>
<dbReference type="Pfam" id="PF00400">
    <property type="entry name" value="WD40"/>
    <property type="match status" value="2"/>
</dbReference>
<name>A0AAV9II18_9RHOD</name>
<evidence type="ECO:0000313" key="5">
    <source>
        <dbReference type="Proteomes" id="UP001300502"/>
    </source>
</evidence>
<reference evidence="4 5" key="1">
    <citation type="submission" date="2022-07" db="EMBL/GenBank/DDBJ databases">
        <title>Genome-wide signatures of adaptation to extreme environments.</title>
        <authorList>
            <person name="Cho C.H."/>
            <person name="Yoon H.S."/>
        </authorList>
    </citation>
    <scope>NUCLEOTIDE SEQUENCE [LARGE SCALE GENOMIC DNA]</scope>
    <source>
        <strain evidence="4 5">108.79 E11</strain>
    </source>
</reference>
<dbReference type="Proteomes" id="UP001300502">
    <property type="component" value="Unassembled WGS sequence"/>
</dbReference>
<dbReference type="GO" id="GO:0000127">
    <property type="term" value="C:transcription factor TFIIIC complex"/>
    <property type="evidence" value="ECO:0007669"/>
    <property type="project" value="TreeGrafter"/>
</dbReference>
<dbReference type="GO" id="GO:0005634">
    <property type="term" value="C:nucleus"/>
    <property type="evidence" value="ECO:0007669"/>
    <property type="project" value="UniProtKB-SubCell"/>
</dbReference>
<dbReference type="InterPro" id="IPR052416">
    <property type="entry name" value="GTF3C_component"/>
</dbReference>
<protein>
    <recommendedName>
        <fullName evidence="6">Transducin family protein / WD-40 repeat family protein</fullName>
    </recommendedName>
</protein>
<evidence type="ECO:0000256" key="2">
    <source>
        <dbReference type="ARBA" id="ARBA00023163"/>
    </source>
</evidence>
<dbReference type="EMBL" id="JANCYU010000045">
    <property type="protein sequence ID" value="KAK4526888.1"/>
    <property type="molecule type" value="Genomic_DNA"/>
</dbReference>